<evidence type="ECO:0000313" key="2">
    <source>
        <dbReference type="EnsemblPlants" id="PGSC0003DMT400096494"/>
    </source>
</evidence>
<protein>
    <submittedName>
        <fullName evidence="2">Uncharacterized protein</fullName>
    </submittedName>
</protein>
<dbReference type="HOGENOM" id="CLU_2007968_0_0_1"/>
<feature type="compositionally biased region" description="Polar residues" evidence="1">
    <location>
        <begin position="1"/>
        <end position="25"/>
    </location>
</feature>
<sequence length="124" mass="13486">MQQKNTRNSEPRQGSQTMKGTTVSRPSRKFKPSLGLVDHGTLHEPWTPSRAVLVLVGARQCSTGQEIRARYPSRTVVLMKGRCSGRGRPPSEPVATGPRTMTSLTVRGPFDGPSERSLSVASDI</sequence>
<evidence type="ECO:0000256" key="1">
    <source>
        <dbReference type="SAM" id="MobiDB-lite"/>
    </source>
</evidence>
<evidence type="ECO:0000313" key="3">
    <source>
        <dbReference type="Proteomes" id="UP000011115"/>
    </source>
</evidence>
<organism evidence="2 3">
    <name type="scientific">Solanum tuberosum</name>
    <name type="common">Potato</name>
    <dbReference type="NCBI Taxonomy" id="4113"/>
    <lineage>
        <taxon>Eukaryota</taxon>
        <taxon>Viridiplantae</taxon>
        <taxon>Streptophyta</taxon>
        <taxon>Embryophyta</taxon>
        <taxon>Tracheophyta</taxon>
        <taxon>Spermatophyta</taxon>
        <taxon>Magnoliopsida</taxon>
        <taxon>eudicotyledons</taxon>
        <taxon>Gunneridae</taxon>
        <taxon>Pentapetalae</taxon>
        <taxon>asterids</taxon>
        <taxon>lamiids</taxon>
        <taxon>Solanales</taxon>
        <taxon>Solanaceae</taxon>
        <taxon>Solanoideae</taxon>
        <taxon>Solaneae</taxon>
        <taxon>Solanum</taxon>
    </lineage>
</organism>
<dbReference type="PaxDb" id="4113-PGSC0003DMT400096494"/>
<dbReference type="Gramene" id="PGSC0003DMT400096494">
    <property type="protein sequence ID" value="PGSC0003DMT400096494"/>
    <property type="gene ID" value="PGSC0003DMG400046065"/>
</dbReference>
<dbReference type="EnsemblPlants" id="PGSC0003DMT400096494">
    <property type="protein sequence ID" value="PGSC0003DMT400096494"/>
    <property type="gene ID" value="PGSC0003DMG400046065"/>
</dbReference>
<reference evidence="3" key="1">
    <citation type="journal article" date="2011" name="Nature">
        <title>Genome sequence and analysis of the tuber crop potato.</title>
        <authorList>
            <consortium name="The Potato Genome Sequencing Consortium"/>
        </authorList>
    </citation>
    <scope>NUCLEOTIDE SEQUENCE [LARGE SCALE GENOMIC DNA]</scope>
    <source>
        <strain evidence="3">cv. DM1-3 516 R44</strain>
    </source>
</reference>
<dbReference type="Proteomes" id="UP000011115">
    <property type="component" value="Unassembled WGS sequence"/>
</dbReference>
<accession>M1DYK2</accession>
<reference evidence="2" key="2">
    <citation type="submission" date="2015-06" db="UniProtKB">
        <authorList>
            <consortium name="EnsemblPlants"/>
        </authorList>
    </citation>
    <scope>IDENTIFICATION</scope>
    <source>
        <strain evidence="2">DM1-3 516 R44</strain>
    </source>
</reference>
<proteinExistence type="predicted"/>
<feature type="region of interest" description="Disordered" evidence="1">
    <location>
        <begin position="1"/>
        <end position="43"/>
    </location>
</feature>
<dbReference type="AlphaFoldDB" id="M1DYK2"/>
<keyword evidence="3" id="KW-1185">Reference proteome</keyword>
<feature type="region of interest" description="Disordered" evidence="1">
    <location>
        <begin position="81"/>
        <end position="124"/>
    </location>
</feature>
<name>M1DYK2_SOLTU</name>
<dbReference type="InParanoid" id="M1DYK2"/>